<dbReference type="FunFam" id="1.10.730.10:FF:000008">
    <property type="entry name" value="Arginine--tRNA ligase"/>
    <property type="match status" value="1"/>
</dbReference>
<dbReference type="HAMAP" id="MF_00123">
    <property type="entry name" value="Arg_tRNA_synth"/>
    <property type="match status" value="1"/>
</dbReference>
<dbReference type="PANTHER" id="PTHR11956:SF5">
    <property type="entry name" value="ARGININE--TRNA LIGASE, CYTOPLASMIC"/>
    <property type="match status" value="1"/>
</dbReference>
<gene>
    <name evidence="10" type="primary">argS</name>
    <name evidence="14" type="ORF">CEN92_41</name>
</gene>
<comment type="subunit">
    <text evidence="10">Monomer.</text>
</comment>
<evidence type="ECO:0000259" key="13">
    <source>
        <dbReference type="SMART" id="SM01016"/>
    </source>
</evidence>
<evidence type="ECO:0000256" key="8">
    <source>
        <dbReference type="ARBA" id="ARBA00023146"/>
    </source>
</evidence>
<keyword evidence="4 10" id="KW-0436">Ligase</keyword>
<dbReference type="InterPro" id="IPR014729">
    <property type="entry name" value="Rossmann-like_a/b/a_fold"/>
</dbReference>
<dbReference type="PROSITE" id="PS00178">
    <property type="entry name" value="AA_TRNA_LIGASE_I"/>
    <property type="match status" value="1"/>
</dbReference>
<dbReference type="GO" id="GO:0006420">
    <property type="term" value="P:arginyl-tRNA aminoacylation"/>
    <property type="evidence" value="ECO:0007669"/>
    <property type="project" value="UniProtKB-UniRule"/>
</dbReference>
<evidence type="ECO:0000256" key="5">
    <source>
        <dbReference type="ARBA" id="ARBA00022741"/>
    </source>
</evidence>
<dbReference type="Gene3D" id="3.30.1360.70">
    <property type="entry name" value="Arginyl tRNA synthetase N-terminal domain"/>
    <property type="match status" value="1"/>
</dbReference>
<name>A0A554LHC4_9BACT</name>
<dbReference type="SUPFAM" id="SSF55190">
    <property type="entry name" value="Arginyl-tRNA synthetase (ArgRS), N-terminal 'additional' domain"/>
    <property type="match status" value="1"/>
</dbReference>
<dbReference type="Pfam" id="PF00750">
    <property type="entry name" value="tRNA-synt_1d"/>
    <property type="match status" value="1"/>
</dbReference>
<dbReference type="Gene3D" id="3.40.50.620">
    <property type="entry name" value="HUPs"/>
    <property type="match status" value="1"/>
</dbReference>
<keyword evidence="6 10" id="KW-0067">ATP-binding</keyword>
<dbReference type="GO" id="GO:0005737">
    <property type="term" value="C:cytoplasm"/>
    <property type="evidence" value="ECO:0007669"/>
    <property type="project" value="UniProtKB-SubCell"/>
</dbReference>
<dbReference type="InterPro" id="IPR005148">
    <property type="entry name" value="Arg-tRNA-synth_N"/>
</dbReference>
<protein>
    <recommendedName>
        <fullName evidence="10">Arginine--tRNA ligase</fullName>
        <ecNumber evidence="10">6.1.1.19</ecNumber>
    </recommendedName>
    <alternativeName>
        <fullName evidence="10">Arginyl-tRNA synthetase</fullName>
        <shortName evidence="10">ArgRS</shortName>
    </alternativeName>
</protein>
<comment type="similarity">
    <text evidence="2 10 11">Belongs to the class-I aminoacyl-tRNA synthetase family.</text>
</comment>
<feature type="domain" description="DALR anticodon binding" evidence="12">
    <location>
        <begin position="404"/>
        <end position="518"/>
    </location>
</feature>
<evidence type="ECO:0000256" key="9">
    <source>
        <dbReference type="ARBA" id="ARBA00049339"/>
    </source>
</evidence>
<dbReference type="SUPFAM" id="SSF47323">
    <property type="entry name" value="Anticodon-binding domain of a subclass of class I aminoacyl-tRNA synthetases"/>
    <property type="match status" value="1"/>
</dbReference>
<dbReference type="PANTHER" id="PTHR11956">
    <property type="entry name" value="ARGINYL-TRNA SYNTHETASE"/>
    <property type="match status" value="1"/>
</dbReference>
<dbReference type="InterPro" id="IPR035684">
    <property type="entry name" value="ArgRS_core"/>
</dbReference>
<organism evidence="14 15">
    <name type="scientific">Candidatus Berkelbacteria bacterium Licking1014_96</name>
    <dbReference type="NCBI Taxonomy" id="2017149"/>
    <lineage>
        <taxon>Bacteria</taxon>
        <taxon>Candidatus Berkelbacteria</taxon>
    </lineage>
</organism>
<dbReference type="InterPro" id="IPR001278">
    <property type="entry name" value="Arg-tRNA-ligase"/>
</dbReference>
<dbReference type="AlphaFoldDB" id="A0A554LHC4"/>
<dbReference type="InterPro" id="IPR009080">
    <property type="entry name" value="tRNAsynth_Ia_anticodon-bd"/>
</dbReference>
<dbReference type="Pfam" id="PF05746">
    <property type="entry name" value="DALR_1"/>
    <property type="match status" value="1"/>
</dbReference>
<proteinExistence type="inferred from homology"/>
<evidence type="ECO:0000256" key="11">
    <source>
        <dbReference type="RuleBase" id="RU363038"/>
    </source>
</evidence>
<evidence type="ECO:0000256" key="7">
    <source>
        <dbReference type="ARBA" id="ARBA00022917"/>
    </source>
</evidence>
<comment type="caution">
    <text evidence="14">The sequence shown here is derived from an EMBL/GenBank/DDBJ whole genome shotgun (WGS) entry which is preliminary data.</text>
</comment>
<reference evidence="14 15" key="1">
    <citation type="submission" date="2017-07" db="EMBL/GenBank/DDBJ databases">
        <title>Mechanisms for carbon and nitrogen cycling indicate functional differentiation within the Candidate Phyla Radiation.</title>
        <authorList>
            <person name="Danczak R.E."/>
            <person name="Johnston M.D."/>
            <person name="Kenah C."/>
            <person name="Slattery M."/>
            <person name="Wrighton K.C."/>
            <person name="Wilkins M.J."/>
        </authorList>
    </citation>
    <scope>NUCLEOTIDE SEQUENCE [LARGE SCALE GENOMIC DNA]</scope>
    <source>
        <strain evidence="14">Licking1014_96</strain>
    </source>
</reference>
<dbReference type="SMART" id="SM01016">
    <property type="entry name" value="Arg_tRNA_synt_N"/>
    <property type="match status" value="1"/>
</dbReference>
<dbReference type="SUPFAM" id="SSF52374">
    <property type="entry name" value="Nucleotidylyl transferase"/>
    <property type="match status" value="1"/>
</dbReference>
<accession>A0A554LHC4</accession>
<comment type="subcellular location">
    <subcellularLocation>
        <location evidence="1 10">Cytoplasm</location>
    </subcellularLocation>
</comment>
<dbReference type="PRINTS" id="PR01038">
    <property type="entry name" value="TRNASYNTHARG"/>
</dbReference>
<dbReference type="Proteomes" id="UP000318296">
    <property type="component" value="Unassembled WGS sequence"/>
</dbReference>
<evidence type="ECO:0000259" key="12">
    <source>
        <dbReference type="SMART" id="SM00836"/>
    </source>
</evidence>
<evidence type="ECO:0000256" key="4">
    <source>
        <dbReference type="ARBA" id="ARBA00022598"/>
    </source>
</evidence>
<dbReference type="Pfam" id="PF03485">
    <property type="entry name" value="Arg_tRNA_synt_N"/>
    <property type="match status" value="1"/>
</dbReference>
<keyword evidence="5 10" id="KW-0547">Nucleotide-binding</keyword>
<evidence type="ECO:0000256" key="1">
    <source>
        <dbReference type="ARBA" id="ARBA00004496"/>
    </source>
</evidence>
<dbReference type="InterPro" id="IPR001412">
    <property type="entry name" value="aa-tRNA-synth_I_CS"/>
</dbReference>
<dbReference type="EC" id="6.1.1.19" evidence="10"/>
<dbReference type="SMART" id="SM00836">
    <property type="entry name" value="DALR_1"/>
    <property type="match status" value="1"/>
</dbReference>
<keyword evidence="3 10" id="KW-0963">Cytoplasm</keyword>
<keyword evidence="8 10" id="KW-0030">Aminoacyl-tRNA synthetase</keyword>
<evidence type="ECO:0000256" key="3">
    <source>
        <dbReference type="ARBA" id="ARBA00022490"/>
    </source>
</evidence>
<evidence type="ECO:0000313" key="14">
    <source>
        <dbReference type="EMBL" id="TSC92266.1"/>
    </source>
</evidence>
<evidence type="ECO:0000256" key="2">
    <source>
        <dbReference type="ARBA" id="ARBA00005594"/>
    </source>
</evidence>
<evidence type="ECO:0000256" key="6">
    <source>
        <dbReference type="ARBA" id="ARBA00022840"/>
    </source>
</evidence>
<comment type="catalytic activity">
    <reaction evidence="9 10">
        <text>tRNA(Arg) + L-arginine + ATP = L-arginyl-tRNA(Arg) + AMP + diphosphate</text>
        <dbReference type="Rhea" id="RHEA:20301"/>
        <dbReference type="Rhea" id="RHEA-COMP:9658"/>
        <dbReference type="Rhea" id="RHEA-COMP:9673"/>
        <dbReference type="ChEBI" id="CHEBI:30616"/>
        <dbReference type="ChEBI" id="CHEBI:32682"/>
        <dbReference type="ChEBI" id="CHEBI:33019"/>
        <dbReference type="ChEBI" id="CHEBI:78442"/>
        <dbReference type="ChEBI" id="CHEBI:78513"/>
        <dbReference type="ChEBI" id="CHEBI:456215"/>
        <dbReference type="EC" id="6.1.1.19"/>
    </reaction>
</comment>
<keyword evidence="7 10" id="KW-0648">Protein biosynthesis</keyword>
<dbReference type="InterPro" id="IPR008909">
    <property type="entry name" value="DALR_anticod-bd"/>
</dbReference>
<dbReference type="CDD" id="cd00671">
    <property type="entry name" value="ArgRS_core"/>
    <property type="match status" value="1"/>
</dbReference>
<dbReference type="GO" id="GO:0005524">
    <property type="term" value="F:ATP binding"/>
    <property type="evidence" value="ECO:0007669"/>
    <property type="project" value="UniProtKB-UniRule"/>
</dbReference>
<feature type="domain" description="Arginyl tRNA synthetase N-terminal" evidence="13">
    <location>
        <begin position="4"/>
        <end position="79"/>
    </location>
</feature>
<dbReference type="InterPro" id="IPR036695">
    <property type="entry name" value="Arg-tRNA-synth_N_sf"/>
</dbReference>
<evidence type="ECO:0000313" key="15">
    <source>
        <dbReference type="Proteomes" id="UP000318296"/>
    </source>
</evidence>
<dbReference type="NCBIfam" id="TIGR00456">
    <property type="entry name" value="argS"/>
    <property type="match status" value="1"/>
</dbReference>
<dbReference type="GO" id="GO:0004814">
    <property type="term" value="F:arginine-tRNA ligase activity"/>
    <property type="evidence" value="ECO:0007669"/>
    <property type="project" value="UniProtKB-UniRule"/>
</dbReference>
<dbReference type="EMBL" id="VMGH01000005">
    <property type="protein sequence ID" value="TSC92266.1"/>
    <property type="molecule type" value="Genomic_DNA"/>
</dbReference>
<evidence type="ECO:0000256" key="10">
    <source>
        <dbReference type="HAMAP-Rule" id="MF_00123"/>
    </source>
</evidence>
<dbReference type="Gene3D" id="1.10.730.10">
    <property type="entry name" value="Isoleucyl-tRNA Synthetase, Domain 1"/>
    <property type="match status" value="1"/>
</dbReference>
<sequence>MIKKELEKLVREAGKKAGLKLPCVLISASEYGDYSTQIALSIKNNKKPGENAVVIIKNLPQNKIIERAEEKNGFINFYLSNQFLGESVKEIIEEGESFGENQNYKNKKIQVEFVSANPTGPLHLGNARGGPLGDVIGRILESSGAKVEREFYVNDIGSQIKHFGETILYWQGSARSDKVDFPEKGYPGEYMKEIAAKVKPSDKVELLAKDGIKLMVKEMKSSLAKIGIEYDQFIYESEILKSGKTEQVIKTLSDKGQSLVKKGAVWFGDSVLVRSDKNKTLTYFANDIAYHQDKFERGFELVIDIWGANHHGHIKRLKEAVGAVGIEPERLKIILYQFVRLKHGDKIEKMAKREGTYVTAEQVLNAVGKNAFRMTMLLQSPNTHLDFDLELAKKESKENPVYYLQYACARIAGILRKQSAGSSQQAAVSLNNYESALIKELIKFPDLISEISQSYEVHHLPHYGISLAKKFHQFYKNCPVIKAENEEIKKSRLTLIKATQTVLKNTLKILGISAPNKM</sequence>
<feature type="short sequence motif" description="'HIGH' region" evidence="10">
    <location>
        <begin position="116"/>
        <end position="126"/>
    </location>
</feature>